<dbReference type="Proteomes" id="UP000036987">
    <property type="component" value="Unassembled WGS sequence"/>
</dbReference>
<evidence type="ECO:0000256" key="1">
    <source>
        <dbReference type="SAM" id="Phobius"/>
    </source>
</evidence>
<accession>A0A0K9NGL1</accession>
<keyword evidence="3" id="KW-1185">Reference proteome</keyword>
<evidence type="ECO:0000313" key="2">
    <source>
        <dbReference type="EMBL" id="KMZ55916.1"/>
    </source>
</evidence>
<sequence length="74" mass="8609">MYLSLIYSLPISYLFTFDIHFVPVSSPVFIRFCSKMLQIISFSILIICLFLTIFSISSVLLIFLCCSFISLYFK</sequence>
<dbReference type="AlphaFoldDB" id="A0A0K9NGL1"/>
<protein>
    <submittedName>
        <fullName evidence="2">Uncharacterized protein</fullName>
    </submittedName>
</protein>
<keyword evidence="1" id="KW-0472">Membrane</keyword>
<name>A0A0K9NGL1_ZOSMR</name>
<reference evidence="3" key="1">
    <citation type="journal article" date="2016" name="Nature">
        <title>The genome of the seagrass Zostera marina reveals angiosperm adaptation to the sea.</title>
        <authorList>
            <person name="Olsen J.L."/>
            <person name="Rouze P."/>
            <person name="Verhelst B."/>
            <person name="Lin Y.-C."/>
            <person name="Bayer T."/>
            <person name="Collen J."/>
            <person name="Dattolo E."/>
            <person name="De Paoli E."/>
            <person name="Dittami S."/>
            <person name="Maumus F."/>
            <person name="Michel G."/>
            <person name="Kersting A."/>
            <person name="Lauritano C."/>
            <person name="Lohaus R."/>
            <person name="Toepel M."/>
            <person name="Tonon T."/>
            <person name="Vanneste K."/>
            <person name="Amirebrahimi M."/>
            <person name="Brakel J."/>
            <person name="Bostroem C."/>
            <person name="Chovatia M."/>
            <person name="Grimwood J."/>
            <person name="Jenkins J.W."/>
            <person name="Jueterbock A."/>
            <person name="Mraz A."/>
            <person name="Stam W.T."/>
            <person name="Tice H."/>
            <person name="Bornberg-Bauer E."/>
            <person name="Green P.J."/>
            <person name="Pearson G.A."/>
            <person name="Procaccini G."/>
            <person name="Duarte C.M."/>
            <person name="Schmutz J."/>
            <person name="Reusch T.B.H."/>
            <person name="Van de Peer Y."/>
        </authorList>
    </citation>
    <scope>NUCLEOTIDE SEQUENCE [LARGE SCALE GENOMIC DNA]</scope>
    <source>
        <strain evidence="3">cv. Finnish</strain>
    </source>
</reference>
<feature type="transmembrane region" description="Helical" evidence="1">
    <location>
        <begin position="42"/>
        <end position="73"/>
    </location>
</feature>
<feature type="transmembrane region" description="Helical" evidence="1">
    <location>
        <begin position="6"/>
        <end position="30"/>
    </location>
</feature>
<keyword evidence="1" id="KW-0812">Transmembrane</keyword>
<dbReference type="EMBL" id="LFYR01002228">
    <property type="protein sequence ID" value="KMZ55916.1"/>
    <property type="molecule type" value="Genomic_DNA"/>
</dbReference>
<organism evidence="2 3">
    <name type="scientific">Zostera marina</name>
    <name type="common">Eelgrass</name>
    <dbReference type="NCBI Taxonomy" id="29655"/>
    <lineage>
        <taxon>Eukaryota</taxon>
        <taxon>Viridiplantae</taxon>
        <taxon>Streptophyta</taxon>
        <taxon>Embryophyta</taxon>
        <taxon>Tracheophyta</taxon>
        <taxon>Spermatophyta</taxon>
        <taxon>Magnoliopsida</taxon>
        <taxon>Liliopsida</taxon>
        <taxon>Zosteraceae</taxon>
        <taxon>Zostera</taxon>
    </lineage>
</organism>
<proteinExistence type="predicted"/>
<keyword evidence="1" id="KW-1133">Transmembrane helix</keyword>
<evidence type="ECO:0000313" key="3">
    <source>
        <dbReference type="Proteomes" id="UP000036987"/>
    </source>
</evidence>
<comment type="caution">
    <text evidence="2">The sequence shown here is derived from an EMBL/GenBank/DDBJ whole genome shotgun (WGS) entry which is preliminary data.</text>
</comment>
<gene>
    <name evidence="2" type="ORF">ZOSMA_9G00170</name>
</gene>